<keyword evidence="1" id="KW-0808">Transferase</keyword>
<reference evidence="1 2" key="1">
    <citation type="submission" date="2013-02" db="EMBL/GenBank/DDBJ databases">
        <title>The Genome Sequence of Helicobacter bilis WiWa.</title>
        <authorList>
            <consortium name="The Broad Institute Genome Sequencing Platform"/>
            <person name="Ward D."/>
            <person name="Overstreet A.-M.C."/>
            <person name="Ramer-Tait A.E."/>
            <person name="Phillips G.J."/>
            <person name="Wannemuehler M.J."/>
            <person name="Walker B."/>
            <person name="Young S.K."/>
            <person name="Zeng Q."/>
            <person name="Gargeya S."/>
            <person name="Fitzgerald M."/>
            <person name="Haas B."/>
            <person name="Abouelleil A."/>
            <person name="Alvarado L."/>
            <person name="Arachchi H.M."/>
            <person name="Berlin A.M."/>
            <person name="Chapman S.B."/>
            <person name="Dewar J."/>
            <person name="Goldberg J."/>
            <person name="Griggs A."/>
            <person name="Gujja S."/>
            <person name="Hansen M."/>
            <person name="Howarth C."/>
            <person name="Imamovic A."/>
            <person name="Larimer J."/>
            <person name="McCowan C."/>
            <person name="Murphy C."/>
            <person name="Neiman D."/>
            <person name="Pearson M."/>
            <person name="Priest M."/>
            <person name="Roberts A."/>
            <person name="Saif S."/>
            <person name="Shea T."/>
            <person name="Sisk P."/>
            <person name="Sykes S."/>
            <person name="Wortman J."/>
            <person name="Nusbaum C."/>
            <person name="Birren B."/>
        </authorList>
    </citation>
    <scope>NUCLEOTIDE SEQUENCE [LARGE SCALE GENOMIC DNA]</scope>
    <source>
        <strain evidence="1 2">WiWa</strain>
    </source>
</reference>
<organism evidence="1 2">
    <name type="scientific">Helicobacter bilis WiWa</name>
    <dbReference type="NCBI Taxonomy" id="1235804"/>
    <lineage>
        <taxon>Bacteria</taxon>
        <taxon>Pseudomonadati</taxon>
        <taxon>Campylobacterota</taxon>
        <taxon>Epsilonproteobacteria</taxon>
        <taxon>Campylobacterales</taxon>
        <taxon>Helicobacteraceae</taxon>
        <taxon>Helicobacter</taxon>
    </lineage>
</organism>
<dbReference type="HOGENOM" id="CLU_1223338_0_0_7"/>
<gene>
    <name evidence="1" type="ORF">C826_01355</name>
</gene>
<dbReference type="Proteomes" id="UP000012527">
    <property type="component" value="Unassembled WGS sequence"/>
</dbReference>
<dbReference type="GeneID" id="60656881"/>
<dbReference type="NCBIfam" id="TIGR01444">
    <property type="entry name" value="fkbM_fam"/>
    <property type="match status" value="1"/>
</dbReference>
<dbReference type="InterPro" id="IPR029063">
    <property type="entry name" value="SAM-dependent_MTases_sf"/>
</dbReference>
<sequence length="226" mass="26257">MIKQYLYKILYFLKLKKKKRKSPYSFIDIGYNWADSFKDLIFCEDINMRIQKLKHGLDMESCSIIDEVLEKLICLIPRSTQKALFDKNTLFSQRDLALQKEILDNKMWSEYPLSNYFMSEVYYYHNGIKLLPTHYIASRIHNKTIIDVGAANGDSAFCFAKYNPYRIVSFEMETLCFNELNENIKKYNINASAFNLAVSNCNTEQSVRLDSMLIANNGGGGVIPQK</sequence>
<dbReference type="SUPFAM" id="SSF53335">
    <property type="entry name" value="S-adenosyl-L-methionine-dependent methyltransferases"/>
    <property type="match status" value="1"/>
</dbReference>
<dbReference type="GO" id="GO:0008168">
    <property type="term" value="F:methyltransferase activity"/>
    <property type="evidence" value="ECO:0007669"/>
    <property type="project" value="UniProtKB-KW"/>
</dbReference>
<keyword evidence="1" id="KW-0489">Methyltransferase</keyword>
<accession>N2BB54</accession>
<dbReference type="InterPro" id="IPR006342">
    <property type="entry name" value="FkbM_mtfrase"/>
</dbReference>
<protein>
    <submittedName>
        <fullName evidence="1">FkbM family methyltransferase</fullName>
    </submittedName>
</protein>
<dbReference type="PATRIC" id="fig|1235804.3.peg.1485"/>
<dbReference type="EMBL" id="AQFW01000013">
    <property type="protein sequence ID" value="EMZ38932.1"/>
    <property type="molecule type" value="Genomic_DNA"/>
</dbReference>
<name>N2BB54_9HELI</name>
<dbReference type="AlphaFoldDB" id="N2BB54"/>
<dbReference type="Gene3D" id="3.40.50.150">
    <property type="entry name" value="Vaccinia Virus protein VP39"/>
    <property type="match status" value="1"/>
</dbReference>
<evidence type="ECO:0000313" key="1">
    <source>
        <dbReference type="EMBL" id="EMZ38932.1"/>
    </source>
</evidence>
<evidence type="ECO:0000313" key="2">
    <source>
        <dbReference type="Proteomes" id="UP000012527"/>
    </source>
</evidence>
<dbReference type="RefSeq" id="WP_004087297.1">
    <property type="nucleotide sequence ID" value="NZ_KB822515.1"/>
</dbReference>
<dbReference type="GO" id="GO:0032259">
    <property type="term" value="P:methylation"/>
    <property type="evidence" value="ECO:0007669"/>
    <property type="project" value="UniProtKB-KW"/>
</dbReference>
<proteinExistence type="predicted"/>
<comment type="caution">
    <text evidence="1">The sequence shown here is derived from an EMBL/GenBank/DDBJ whole genome shotgun (WGS) entry which is preliminary data.</text>
</comment>